<gene>
    <name evidence="2" type="ORF">F4561_005196</name>
</gene>
<reference evidence="2 3" key="1">
    <citation type="submission" date="2020-08" db="EMBL/GenBank/DDBJ databases">
        <title>Sequencing the genomes of 1000 actinobacteria strains.</title>
        <authorList>
            <person name="Klenk H.-P."/>
        </authorList>
    </citation>
    <scope>NUCLEOTIDE SEQUENCE [LARGE SCALE GENOMIC DNA]</scope>
    <source>
        <strain evidence="2 3">DSM 102030</strain>
    </source>
</reference>
<accession>A0A7W7RMV8</accession>
<comment type="caution">
    <text evidence="2">The sequence shown here is derived from an EMBL/GenBank/DDBJ whole genome shotgun (WGS) entry which is preliminary data.</text>
</comment>
<dbReference type="AlphaFoldDB" id="A0A7W7RMV8"/>
<feature type="compositionally biased region" description="Basic and acidic residues" evidence="1">
    <location>
        <begin position="1"/>
        <end position="16"/>
    </location>
</feature>
<organism evidence="2 3">
    <name type="scientific">Lipingzhangella halophila</name>
    <dbReference type="NCBI Taxonomy" id="1783352"/>
    <lineage>
        <taxon>Bacteria</taxon>
        <taxon>Bacillati</taxon>
        <taxon>Actinomycetota</taxon>
        <taxon>Actinomycetes</taxon>
        <taxon>Streptosporangiales</taxon>
        <taxon>Nocardiopsidaceae</taxon>
        <taxon>Lipingzhangella</taxon>
    </lineage>
</organism>
<dbReference type="EMBL" id="JACHJT010000001">
    <property type="protein sequence ID" value="MBB4934376.1"/>
    <property type="molecule type" value="Genomic_DNA"/>
</dbReference>
<evidence type="ECO:0000256" key="1">
    <source>
        <dbReference type="SAM" id="MobiDB-lite"/>
    </source>
</evidence>
<proteinExistence type="predicted"/>
<keyword evidence="3" id="KW-1185">Reference proteome</keyword>
<feature type="region of interest" description="Disordered" evidence="1">
    <location>
        <begin position="1"/>
        <end position="37"/>
    </location>
</feature>
<protein>
    <submittedName>
        <fullName evidence="2">Uncharacterized protein</fullName>
    </submittedName>
</protein>
<evidence type="ECO:0000313" key="2">
    <source>
        <dbReference type="EMBL" id="MBB4934376.1"/>
    </source>
</evidence>
<sequence>MEHELTTQPGIHEHDPGTVATALGPPTYVEGPSGSGP</sequence>
<dbReference type="Proteomes" id="UP000523007">
    <property type="component" value="Unassembled WGS sequence"/>
</dbReference>
<name>A0A7W7RMV8_9ACTN</name>
<evidence type="ECO:0000313" key="3">
    <source>
        <dbReference type="Proteomes" id="UP000523007"/>
    </source>
</evidence>